<accession>A0A7U7J0Z2</accession>
<comment type="caution">
    <text evidence="1">The sequence shown here is derived from an EMBL/GenBank/DDBJ whole genome shotgun (WGS) entry which is preliminary data.</text>
</comment>
<reference evidence="1 2" key="2">
    <citation type="journal article" date="2014" name="PLoS ONE">
        <title>Evolution of mitochondria reconstructed from the energy metabolism of living bacteria.</title>
        <authorList>
            <person name="Degli Esposti M."/>
            <person name="Chouaia B."/>
            <person name="Comandatore F."/>
            <person name="Crotti E."/>
            <person name="Sassera D."/>
            <person name="Lievens P.M."/>
            <person name="Daffonchio D."/>
            <person name="Bandi C."/>
        </authorList>
    </citation>
    <scope>NUCLEOTIDE SEQUENCE [LARGE SCALE GENOMIC DNA]</scope>
    <source>
        <strain evidence="2">AM169</strain>
    </source>
</reference>
<gene>
    <name evidence="1" type="ORF">SACS_0824</name>
</gene>
<name>A0A7U7J0Z2_9PROT</name>
<reference evidence="1 2" key="1">
    <citation type="journal article" date="2014" name="Genome Biol. Evol.">
        <title>Acetic acid bacteria genomes reveal functional traits for adaptation to life in insect guts.</title>
        <authorList>
            <person name="Chouaia B."/>
            <person name="Gaiarsa S."/>
            <person name="Crotti E."/>
            <person name="Comandatore F."/>
            <person name="Degli Esposti M."/>
            <person name="Ricci I."/>
            <person name="Alma A."/>
            <person name="Favia G."/>
            <person name="Bandi C."/>
            <person name="Daffonchio D."/>
        </authorList>
    </citation>
    <scope>NUCLEOTIDE SEQUENCE [LARGE SCALE GENOMIC DNA]</scope>
    <source>
        <strain evidence="2">AM169</strain>
    </source>
</reference>
<dbReference type="EMBL" id="CBLY010000005">
    <property type="protein sequence ID" value="CDG33562.1"/>
    <property type="molecule type" value="Genomic_DNA"/>
</dbReference>
<organism evidence="1 2">
    <name type="scientific">Parasaccharibacter apium</name>
    <dbReference type="NCBI Taxonomy" id="1510841"/>
    <lineage>
        <taxon>Bacteria</taxon>
        <taxon>Pseudomonadati</taxon>
        <taxon>Pseudomonadota</taxon>
        <taxon>Alphaproteobacteria</taxon>
        <taxon>Acetobacterales</taxon>
        <taxon>Acetobacteraceae</taxon>
        <taxon>Parasaccharibacter</taxon>
    </lineage>
</organism>
<evidence type="ECO:0000313" key="1">
    <source>
        <dbReference type="EMBL" id="CDG33562.1"/>
    </source>
</evidence>
<sequence>MPPGAEVSAWRGLLLLGKREAMVAPFSAFQMGSWLGEWKGREGGTTR</sequence>
<proteinExistence type="predicted"/>
<dbReference type="Proteomes" id="UP000027590">
    <property type="component" value="Unassembled WGS sequence"/>
</dbReference>
<dbReference type="AlphaFoldDB" id="A0A7U7J0Z2"/>
<evidence type="ECO:0000313" key="2">
    <source>
        <dbReference type="Proteomes" id="UP000027590"/>
    </source>
</evidence>
<protein>
    <submittedName>
        <fullName evidence="1">Uncharacterized protein</fullName>
    </submittedName>
</protein>